<evidence type="ECO:0000313" key="1">
    <source>
        <dbReference type="EMBL" id="KAK9287293.1"/>
    </source>
</evidence>
<gene>
    <name evidence="1" type="ORF">L1049_015706</name>
</gene>
<proteinExistence type="predicted"/>
<keyword evidence="2" id="KW-1185">Reference proteome</keyword>
<name>A0AAP0S082_LIQFO</name>
<dbReference type="AlphaFoldDB" id="A0AAP0S082"/>
<dbReference type="Proteomes" id="UP001415857">
    <property type="component" value="Unassembled WGS sequence"/>
</dbReference>
<protein>
    <submittedName>
        <fullName evidence="1">Uncharacterized protein</fullName>
    </submittedName>
</protein>
<evidence type="ECO:0000313" key="2">
    <source>
        <dbReference type="Proteomes" id="UP001415857"/>
    </source>
</evidence>
<organism evidence="1 2">
    <name type="scientific">Liquidambar formosana</name>
    <name type="common">Formosan gum</name>
    <dbReference type="NCBI Taxonomy" id="63359"/>
    <lineage>
        <taxon>Eukaryota</taxon>
        <taxon>Viridiplantae</taxon>
        <taxon>Streptophyta</taxon>
        <taxon>Embryophyta</taxon>
        <taxon>Tracheophyta</taxon>
        <taxon>Spermatophyta</taxon>
        <taxon>Magnoliopsida</taxon>
        <taxon>eudicotyledons</taxon>
        <taxon>Gunneridae</taxon>
        <taxon>Pentapetalae</taxon>
        <taxon>Saxifragales</taxon>
        <taxon>Altingiaceae</taxon>
        <taxon>Liquidambar</taxon>
    </lineage>
</organism>
<dbReference type="EMBL" id="JBBPBK010000004">
    <property type="protein sequence ID" value="KAK9287293.1"/>
    <property type="molecule type" value="Genomic_DNA"/>
</dbReference>
<reference evidence="1 2" key="1">
    <citation type="journal article" date="2024" name="Plant J.">
        <title>Genome sequences and population genomics reveal climatic adaptation and genomic divergence between two closely related sweetgum species.</title>
        <authorList>
            <person name="Xu W.Q."/>
            <person name="Ren C.Q."/>
            <person name="Zhang X.Y."/>
            <person name="Comes H.P."/>
            <person name="Liu X.H."/>
            <person name="Li Y.G."/>
            <person name="Kettle C.J."/>
            <person name="Jalonen R."/>
            <person name="Gaisberger H."/>
            <person name="Ma Y.Z."/>
            <person name="Qiu Y.X."/>
        </authorList>
    </citation>
    <scope>NUCLEOTIDE SEQUENCE [LARGE SCALE GENOMIC DNA]</scope>
    <source>
        <strain evidence="1">Hangzhou</strain>
    </source>
</reference>
<accession>A0AAP0S082</accession>
<comment type="caution">
    <text evidence="1">The sequence shown here is derived from an EMBL/GenBank/DDBJ whole genome shotgun (WGS) entry which is preliminary data.</text>
</comment>
<sequence>MAKFNVVQKQKRAETAEWKRAIHGDPFPSPANASTSSSRNGADLLMIEAEGGYREGSGDHARCGDGCCPRCEALFLSSSSIAGWGFIERCCPQVVKLPLLPPIPSHHLTVAVVKLPEAAHLTAGERHCYREGCLPYSHSDLQSQFGLTVGSRLADAMDLFSGFVNERMNCKGDNVRDKFGVVGREDMKTLITNHCHRKREPDSSNMRRNNNVEAQTNQVRVWRRGGKNAEIGKKDDSPELGCRWRGAAKAVRPSYCQQFGVVMIFGHCYTGKQVRQGFGEEEEKCRNWEEFHGVTQKLRELHGATEVMYMAAATVRVAVRETTFTAAVTLAGGEVSSFRELHWQRRCDDGMGGSSGGFKELHSSFTT</sequence>